<keyword evidence="2" id="KW-1185">Reference proteome</keyword>
<sequence length="338" mass="37911">MGCYTSRKSVMGTTYSINCAIGKLTSVPGEEAVKVVGRDEVQMDNEIVEMFTCDKVLFKANKTRISMLESGDTDIRADVLLDFTETQMAVSEDIPGLFFIVSRNKKKRESQRKDVVLRRRELTLANSADIPKLWTDIRRLEVKLDKALSVEESHWTEVRDDLESIIAVYFSTLFTLSNPNQHCINLVLEGVQLKLPVQLSQRLEVNFSASDVRKAVFDMSKLKAPGKYGLPVGFYQKYWDHIGASTMNCCLDVLNNGGSVKEFNSTIITLIPKVQSPKLVSDYRPISLCNVLYKIIAKAIYNRFKSVLGGVISEAHCAFIPMRLISGNTIVGFECPTD</sequence>
<dbReference type="Proteomes" id="UP001280121">
    <property type="component" value="Unassembled WGS sequence"/>
</dbReference>
<dbReference type="PANTHER" id="PTHR46890">
    <property type="entry name" value="NON-LTR RETROLELEMENT REVERSE TRANSCRIPTASE-LIKE PROTEIN-RELATED"/>
    <property type="match status" value="1"/>
</dbReference>
<dbReference type="PANTHER" id="PTHR46890:SF48">
    <property type="entry name" value="RNA-DIRECTED DNA POLYMERASE"/>
    <property type="match status" value="1"/>
</dbReference>
<dbReference type="EMBL" id="JANJYI010000004">
    <property type="protein sequence ID" value="KAK2652568.1"/>
    <property type="molecule type" value="Genomic_DNA"/>
</dbReference>
<accession>A0AAD9X4H5</accession>
<dbReference type="AlphaFoldDB" id="A0AAD9X4H5"/>
<evidence type="ECO:0008006" key="3">
    <source>
        <dbReference type="Google" id="ProtNLM"/>
    </source>
</evidence>
<evidence type="ECO:0000313" key="2">
    <source>
        <dbReference type="Proteomes" id="UP001280121"/>
    </source>
</evidence>
<gene>
    <name evidence="1" type="ORF">Ddye_012424</name>
</gene>
<proteinExistence type="predicted"/>
<comment type="caution">
    <text evidence="1">The sequence shown here is derived from an EMBL/GenBank/DDBJ whole genome shotgun (WGS) entry which is preliminary data.</text>
</comment>
<dbReference type="InterPro" id="IPR052343">
    <property type="entry name" value="Retrotransposon-Effector_Assoc"/>
</dbReference>
<protein>
    <recommendedName>
        <fullName evidence="3">Reverse transcriptase domain-containing protein</fullName>
    </recommendedName>
</protein>
<organism evidence="1 2">
    <name type="scientific">Dipteronia dyeriana</name>
    <dbReference type="NCBI Taxonomy" id="168575"/>
    <lineage>
        <taxon>Eukaryota</taxon>
        <taxon>Viridiplantae</taxon>
        <taxon>Streptophyta</taxon>
        <taxon>Embryophyta</taxon>
        <taxon>Tracheophyta</taxon>
        <taxon>Spermatophyta</taxon>
        <taxon>Magnoliopsida</taxon>
        <taxon>eudicotyledons</taxon>
        <taxon>Gunneridae</taxon>
        <taxon>Pentapetalae</taxon>
        <taxon>rosids</taxon>
        <taxon>malvids</taxon>
        <taxon>Sapindales</taxon>
        <taxon>Sapindaceae</taxon>
        <taxon>Hippocastanoideae</taxon>
        <taxon>Acereae</taxon>
        <taxon>Dipteronia</taxon>
    </lineage>
</organism>
<evidence type="ECO:0000313" key="1">
    <source>
        <dbReference type="EMBL" id="KAK2652568.1"/>
    </source>
</evidence>
<name>A0AAD9X4H5_9ROSI</name>
<reference evidence="1" key="1">
    <citation type="journal article" date="2023" name="Plant J.">
        <title>Genome sequences and population genomics provide insights into the demographic history, inbreeding, and mutation load of two 'living fossil' tree species of Dipteronia.</title>
        <authorList>
            <person name="Feng Y."/>
            <person name="Comes H.P."/>
            <person name="Chen J."/>
            <person name="Zhu S."/>
            <person name="Lu R."/>
            <person name="Zhang X."/>
            <person name="Li P."/>
            <person name="Qiu J."/>
            <person name="Olsen K.M."/>
            <person name="Qiu Y."/>
        </authorList>
    </citation>
    <scope>NUCLEOTIDE SEQUENCE</scope>
    <source>
        <strain evidence="1">KIB01</strain>
    </source>
</reference>